<reference evidence="2 3" key="1">
    <citation type="submission" date="2013-06" db="EMBL/GenBank/DDBJ databases">
        <title>Whole genome shotgun sequence of Bacillus selenatarsenatis SF-1.</title>
        <authorList>
            <person name="Kuroda M."/>
            <person name="Sei K."/>
            <person name="Yamashita M."/>
            <person name="Ike M."/>
        </authorList>
    </citation>
    <scope>NUCLEOTIDE SEQUENCE [LARGE SCALE GENOMIC DNA]</scope>
    <source>
        <strain evidence="2 3">SF-1</strain>
    </source>
</reference>
<evidence type="ECO:0000313" key="2">
    <source>
        <dbReference type="EMBL" id="GAM14895.1"/>
    </source>
</evidence>
<dbReference type="PROSITE" id="PS51819">
    <property type="entry name" value="VOC"/>
    <property type="match status" value="1"/>
</dbReference>
<proteinExistence type="predicted"/>
<feature type="domain" description="VOC" evidence="1">
    <location>
        <begin position="4"/>
        <end position="119"/>
    </location>
</feature>
<dbReference type="Proteomes" id="UP000031014">
    <property type="component" value="Unassembled WGS sequence"/>
</dbReference>
<sequence>MWNRIECLAIYTNDIDKSVKFYQSMGLIKAWETYQDEGKLWRLIGMRFPDGNSELVLKNNPNLNFAEIEIVVADVKDFYETLKTNTEIEWIRTPFPNSLGGHVAVMKAPDGNVFVLVGN</sequence>
<protein>
    <recommendedName>
        <fullName evidence="1">VOC domain-containing protein</fullName>
    </recommendedName>
</protein>
<dbReference type="RefSeq" id="WP_041966595.1">
    <property type="nucleotide sequence ID" value="NZ_BASE01000071.1"/>
</dbReference>
<keyword evidence="3" id="KW-1185">Reference proteome</keyword>
<dbReference type="AlphaFoldDB" id="A0A0A8X4N1"/>
<dbReference type="Gene3D" id="3.10.180.10">
    <property type="entry name" value="2,3-Dihydroxybiphenyl 1,2-Dioxygenase, domain 1"/>
    <property type="match status" value="1"/>
</dbReference>
<name>A0A0A8X4N1_MESS1</name>
<evidence type="ECO:0000313" key="3">
    <source>
        <dbReference type="Proteomes" id="UP000031014"/>
    </source>
</evidence>
<dbReference type="EMBL" id="BASE01000071">
    <property type="protein sequence ID" value="GAM14895.1"/>
    <property type="molecule type" value="Genomic_DNA"/>
</dbReference>
<dbReference type="SUPFAM" id="SSF54593">
    <property type="entry name" value="Glyoxalase/Bleomycin resistance protein/Dihydroxybiphenyl dioxygenase"/>
    <property type="match status" value="1"/>
</dbReference>
<dbReference type="CDD" id="cd06587">
    <property type="entry name" value="VOC"/>
    <property type="match status" value="1"/>
</dbReference>
<dbReference type="OrthoDB" id="375220at2"/>
<comment type="caution">
    <text evidence="2">The sequence shown here is derived from an EMBL/GenBank/DDBJ whole genome shotgun (WGS) entry which is preliminary data.</text>
</comment>
<dbReference type="InterPro" id="IPR029068">
    <property type="entry name" value="Glyas_Bleomycin-R_OHBP_Dase"/>
</dbReference>
<dbReference type="Pfam" id="PF00903">
    <property type="entry name" value="Glyoxalase"/>
    <property type="match status" value="1"/>
</dbReference>
<accession>A0A0A8X4N1</accession>
<evidence type="ECO:0000259" key="1">
    <source>
        <dbReference type="PROSITE" id="PS51819"/>
    </source>
</evidence>
<gene>
    <name evidence="2" type="ORF">SAMD00020551_3049</name>
</gene>
<dbReference type="InterPro" id="IPR037523">
    <property type="entry name" value="VOC_core"/>
</dbReference>
<organism evidence="2 3">
    <name type="scientific">Mesobacillus selenatarsenatis (strain DSM 18680 / JCM 14380 / FERM P-15431 / SF-1)</name>
    <dbReference type="NCBI Taxonomy" id="1321606"/>
    <lineage>
        <taxon>Bacteria</taxon>
        <taxon>Bacillati</taxon>
        <taxon>Bacillota</taxon>
        <taxon>Bacilli</taxon>
        <taxon>Bacillales</taxon>
        <taxon>Bacillaceae</taxon>
        <taxon>Mesobacillus</taxon>
    </lineage>
</organism>
<dbReference type="InterPro" id="IPR004360">
    <property type="entry name" value="Glyas_Fos-R_dOase_dom"/>
</dbReference>